<evidence type="ECO:0000256" key="3">
    <source>
        <dbReference type="ARBA" id="ARBA00022559"/>
    </source>
</evidence>
<dbReference type="EMBL" id="BMOE01000002">
    <property type="protein sequence ID" value="GGJ67475.1"/>
    <property type="molecule type" value="Genomic_DNA"/>
</dbReference>
<evidence type="ECO:0000256" key="8">
    <source>
        <dbReference type="ARBA" id="ARBA00032824"/>
    </source>
</evidence>
<proteinExistence type="inferred from homology"/>
<dbReference type="InterPro" id="IPR050924">
    <property type="entry name" value="Peroxiredoxin_BCP/PrxQ"/>
</dbReference>
<comment type="caution">
    <text evidence="12">The sequence shown here is derived from an EMBL/GenBank/DDBJ whole genome shotgun (WGS) entry which is preliminary data.</text>
</comment>
<keyword evidence="4" id="KW-0049">Antioxidant</keyword>
<keyword evidence="5" id="KW-0560">Oxidoreductase</keyword>
<evidence type="ECO:0000256" key="5">
    <source>
        <dbReference type="ARBA" id="ARBA00023002"/>
    </source>
</evidence>
<dbReference type="PANTHER" id="PTHR42801:SF4">
    <property type="entry name" value="AHPC_TSA FAMILY PROTEIN"/>
    <property type="match status" value="1"/>
</dbReference>
<gene>
    <name evidence="12" type="ORF">GCM10008939_09730</name>
</gene>
<keyword evidence="13" id="KW-1185">Reference proteome</keyword>
<dbReference type="PANTHER" id="PTHR42801">
    <property type="entry name" value="THIOREDOXIN-DEPENDENT PEROXIDE REDUCTASE"/>
    <property type="match status" value="1"/>
</dbReference>
<keyword evidence="3" id="KW-0575">Peroxidase</keyword>
<dbReference type="GO" id="GO:0005737">
    <property type="term" value="C:cytoplasm"/>
    <property type="evidence" value="ECO:0007669"/>
    <property type="project" value="TreeGrafter"/>
</dbReference>
<evidence type="ECO:0000256" key="10">
    <source>
        <dbReference type="ARBA" id="ARBA00049091"/>
    </source>
</evidence>
<dbReference type="Gene3D" id="3.40.30.10">
    <property type="entry name" value="Glutaredoxin"/>
    <property type="match status" value="1"/>
</dbReference>
<reference evidence="12" key="1">
    <citation type="journal article" date="2014" name="Int. J. Syst. Evol. Microbiol.">
        <title>Complete genome sequence of Corynebacterium casei LMG S-19264T (=DSM 44701T), isolated from a smear-ripened cheese.</title>
        <authorList>
            <consortium name="US DOE Joint Genome Institute (JGI-PGF)"/>
            <person name="Walter F."/>
            <person name="Albersmeier A."/>
            <person name="Kalinowski J."/>
            <person name="Ruckert C."/>
        </authorList>
    </citation>
    <scope>NUCLEOTIDE SEQUENCE</scope>
    <source>
        <strain evidence="12">JCM 14371</strain>
    </source>
</reference>
<dbReference type="PROSITE" id="PS51352">
    <property type="entry name" value="THIOREDOXIN_2"/>
    <property type="match status" value="1"/>
</dbReference>
<sequence length="161" mass="17864">MTAPYSGSMTVNAGDLAPDFLAFLPEPLRTADWTVLYFYPRGNNPHCVMQSRRFQALLPQFREAGVRVVGVSVDTAEEQGYFRNFCTLSFPLISDARHELSARYGVLDSAVVDGETVTYARRETFLIRPDGRVALHWTQVDPDTHAAQVLGAVKALTNMPA</sequence>
<evidence type="ECO:0000259" key="11">
    <source>
        <dbReference type="PROSITE" id="PS51352"/>
    </source>
</evidence>
<evidence type="ECO:0000313" key="13">
    <source>
        <dbReference type="Proteomes" id="UP000635726"/>
    </source>
</evidence>
<dbReference type="Pfam" id="PF00578">
    <property type="entry name" value="AhpC-TSA"/>
    <property type="match status" value="1"/>
</dbReference>
<evidence type="ECO:0000256" key="6">
    <source>
        <dbReference type="ARBA" id="ARBA00023157"/>
    </source>
</evidence>
<evidence type="ECO:0000256" key="2">
    <source>
        <dbReference type="ARBA" id="ARBA00013017"/>
    </source>
</evidence>
<keyword evidence="6" id="KW-1015">Disulfide bond</keyword>
<keyword evidence="7" id="KW-0676">Redox-active center</keyword>
<dbReference type="InterPro" id="IPR036249">
    <property type="entry name" value="Thioredoxin-like_sf"/>
</dbReference>
<dbReference type="GO" id="GO:0034599">
    <property type="term" value="P:cellular response to oxidative stress"/>
    <property type="evidence" value="ECO:0007669"/>
    <property type="project" value="TreeGrafter"/>
</dbReference>
<evidence type="ECO:0000313" key="12">
    <source>
        <dbReference type="EMBL" id="GGJ67475.1"/>
    </source>
</evidence>
<evidence type="ECO:0000256" key="1">
    <source>
        <dbReference type="ARBA" id="ARBA00003330"/>
    </source>
</evidence>
<dbReference type="InterPro" id="IPR000866">
    <property type="entry name" value="AhpC/TSA"/>
</dbReference>
<dbReference type="GO" id="GO:0045454">
    <property type="term" value="P:cell redox homeostasis"/>
    <property type="evidence" value="ECO:0007669"/>
    <property type="project" value="TreeGrafter"/>
</dbReference>
<evidence type="ECO:0000256" key="9">
    <source>
        <dbReference type="ARBA" id="ARBA00038489"/>
    </source>
</evidence>
<dbReference type="EC" id="1.11.1.24" evidence="2"/>
<feature type="domain" description="Thioredoxin" evidence="11">
    <location>
        <begin position="11"/>
        <end position="158"/>
    </location>
</feature>
<comment type="function">
    <text evidence="1">Thiol-specific peroxidase that catalyzes the reduction of hydrogen peroxide and organic hydroperoxides to water and alcohols, respectively. Plays a role in cell protection against oxidative stress by detoxifying peroxides and as sensor of hydrogen peroxide-mediated signaling events.</text>
</comment>
<organism evidence="12 13">
    <name type="scientific">Deinococcus aquiradiocola</name>
    <dbReference type="NCBI Taxonomy" id="393059"/>
    <lineage>
        <taxon>Bacteria</taxon>
        <taxon>Thermotogati</taxon>
        <taxon>Deinococcota</taxon>
        <taxon>Deinococci</taxon>
        <taxon>Deinococcales</taxon>
        <taxon>Deinococcaceae</taxon>
        <taxon>Deinococcus</taxon>
    </lineage>
</organism>
<dbReference type="InterPro" id="IPR013766">
    <property type="entry name" value="Thioredoxin_domain"/>
</dbReference>
<dbReference type="SUPFAM" id="SSF52833">
    <property type="entry name" value="Thioredoxin-like"/>
    <property type="match status" value="1"/>
</dbReference>
<name>A0A917P990_9DEIO</name>
<dbReference type="CDD" id="cd03017">
    <property type="entry name" value="PRX_BCP"/>
    <property type="match status" value="1"/>
</dbReference>
<evidence type="ECO:0000256" key="4">
    <source>
        <dbReference type="ARBA" id="ARBA00022862"/>
    </source>
</evidence>
<comment type="similarity">
    <text evidence="9">Belongs to the peroxiredoxin family. BCP/PrxQ subfamily.</text>
</comment>
<accession>A0A917P990</accession>
<evidence type="ECO:0000256" key="7">
    <source>
        <dbReference type="ARBA" id="ARBA00023284"/>
    </source>
</evidence>
<dbReference type="AlphaFoldDB" id="A0A917P990"/>
<reference evidence="12" key="2">
    <citation type="submission" date="2020-09" db="EMBL/GenBank/DDBJ databases">
        <authorList>
            <person name="Sun Q."/>
            <person name="Ohkuma M."/>
        </authorList>
    </citation>
    <scope>NUCLEOTIDE SEQUENCE</scope>
    <source>
        <strain evidence="12">JCM 14371</strain>
    </source>
</reference>
<dbReference type="Proteomes" id="UP000635726">
    <property type="component" value="Unassembled WGS sequence"/>
</dbReference>
<protein>
    <recommendedName>
        <fullName evidence="2">thioredoxin-dependent peroxiredoxin</fullName>
        <ecNumber evidence="2">1.11.1.24</ecNumber>
    </recommendedName>
    <alternativeName>
        <fullName evidence="8">Thioredoxin peroxidase</fullName>
    </alternativeName>
</protein>
<comment type="catalytic activity">
    <reaction evidence="10">
        <text>a hydroperoxide + [thioredoxin]-dithiol = an alcohol + [thioredoxin]-disulfide + H2O</text>
        <dbReference type="Rhea" id="RHEA:62620"/>
        <dbReference type="Rhea" id="RHEA-COMP:10698"/>
        <dbReference type="Rhea" id="RHEA-COMP:10700"/>
        <dbReference type="ChEBI" id="CHEBI:15377"/>
        <dbReference type="ChEBI" id="CHEBI:29950"/>
        <dbReference type="ChEBI" id="CHEBI:30879"/>
        <dbReference type="ChEBI" id="CHEBI:35924"/>
        <dbReference type="ChEBI" id="CHEBI:50058"/>
        <dbReference type="EC" id="1.11.1.24"/>
    </reaction>
</comment>
<dbReference type="GO" id="GO:0008379">
    <property type="term" value="F:thioredoxin peroxidase activity"/>
    <property type="evidence" value="ECO:0007669"/>
    <property type="project" value="TreeGrafter"/>
</dbReference>